<accession>A0A284RUV1</accession>
<dbReference type="OrthoDB" id="2895247at2759"/>
<dbReference type="SUPFAM" id="SSF52047">
    <property type="entry name" value="RNI-like"/>
    <property type="match status" value="1"/>
</dbReference>
<dbReference type="EMBL" id="FUEG01000017">
    <property type="protein sequence ID" value="SJL12546.1"/>
    <property type="molecule type" value="Genomic_DNA"/>
</dbReference>
<organism evidence="1 2">
    <name type="scientific">Armillaria ostoyae</name>
    <name type="common">Armillaria root rot fungus</name>
    <dbReference type="NCBI Taxonomy" id="47428"/>
    <lineage>
        <taxon>Eukaryota</taxon>
        <taxon>Fungi</taxon>
        <taxon>Dikarya</taxon>
        <taxon>Basidiomycota</taxon>
        <taxon>Agaricomycotina</taxon>
        <taxon>Agaricomycetes</taxon>
        <taxon>Agaricomycetidae</taxon>
        <taxon>Agaricales</taxon>
        <taxon>Marasmiineae</taxon>
        <taxon>Physalacriaceae</taxon>
        <taxon>Armillaria</taxon>
    </lineage>
</organism>
<evidence type="ECO:0000313" key="1">
    <source>
        <dbReference type="EMBL" id="SJL12546.1"/>
    </source>
</evidence>
<dbReference type="InterPro" id="IPR032675">
    <property type="entry name" value="LRR_dom_sf"/>
</dbReference>
<keyword evidence="2" id="KW-1185">Reference proteome</keyword>
<dbReference type="Proteomes" id="UP000219338">
    <property type="component" value="Unassembled WGS sequence"/>
</dbReference>
<protein>
    <submittedName>
        <fullName evidence="1">Uncharacterized protein</fullName>
    </submittedName>
</protein>
<dbReference type="STRING" id="47428.A0A284RUV1"/>
<dbReference type="AlphaFoldDB" id="A0A284RUV1"/>
<evidence type="ECO:0000313" key="2">
    <source>
        <dbReference type="Proteomes" id="UP000219338"/>
    </source>
</evidence>
<sequence>MPSTNSPTGRRQRTFRLHDNVDLPSPHRTLGGAAGIGSIDSSIESPPILQPTLSQYDWKIDFLQKELAGTQKNRADFLRSVNHLSPIHRLPTEILHEIFLDACTSDASPMCSNNRKKLRYVSETPLRIAAVCTHWREACLSSPRFWTFVFIDADDAHLSRSVKSLAALYQERSSSKPFTCSISAKYHRGYEDEVEELENPTIPYISLKTLFSDDMLDFNECRLLTLDMIVGELSDLSIQSPQFTSLECLHIKGYYVYDVIGEDSSPLFVDAPRLSELRLFDTRCMVGFELPWAQIRTLWLQCYDQFGDAFEDMTTIIEHFPRLETLVLQEIYEWHRSELMDSTTQEGVRTLRVLSFRGSAIFRVLRLPDLRCLEVVDESPDVNALLPFLASSPVLTEIRFDNLAIRDTDLLRILDETPELKWLVVVECKEVLKCFAITNDLLVRLQEPSASLTKLEHVEPVWAENNEIEEGKVLDVLEARHGCGTLMSAVIGVRGGGELKEGTLARIQSLREQKMSVCLY</sequence>
<reference evidence="2" key="1">
    <citation type="journal article" date="2017" name="Nat. Ecol. Evol.">
        <title>Genome expansion and lineage-specific genetic innovations in the forest pathogenic fungi Armillaria.</title>
        <authorList>
            <person name="Sipos G."/>
            <person name="Prasanna A.N."/>
            <person name="Walter M.C."/>
            <person name="O'Connor E."/>
            <person name="Balint B."/>
            <person name="Krizsan K."/>
            <person name="Kiss B."/>
            <person name="Hess J."/>
            <person name="Varga T."/>
            <person name="Slot J."/>
            <person name="Riley R."/>
            <person name="Boka B."/>
            <person name="Rigling D."/>
            <person name="Barry K."/>
            <person name="Lee J."/>
            <person name="Mihaltcheva S."/>
            <person name="LaButti K."/>
            <person name="Lipzen A."/>
            <person name="Waldron R."/>
            <person name="Moloney N.M."/>
            <person name="Sperisen C."/>
            <person name="Kredics L."/>
            <person name="Vagvoelgyi C."/>
            <person name="Patrignani A."/>
            <person name="Fitzpatrick D."/>
            <person name="Nagy I."/>
            <person name="Doyle S."/>
            <person name="Anderson J.B."/>
            <person name="Grigoriev I.V."/>
            <person name="Gueldener U."/>
            <person name="Muensterkoetter M."/>
            <person name="Nagy L.G."/>
        </authorList>
    </citation>
    <scope>NUCLEOTIDE SEQUENCE [LARGE SCALE GENOMIC DNA]</scope>
    <source>
        <strain evidence="2">C18/9</strain>
    </source>
</reference>
<dbReference type="Gene3D" id="3.80.10.10">
    <property type="entry name" value="Ribonuclease Inhibitor"/>
    <property type="match status" value="1"/>
</dbReference>
<gene>
    <name evidence="1" type="ORF">ARMOST_15974</name>
</gene>
<name>A0A284RUV1_ARMOS</name>
<proteinExistence type="predicted"/>